<dbReference type="NCBIfam" id="TIGR02147">
    <property type="entry name" value="Fsuc_second"/>
    <property type="match status" value="1"/>
</dbReference>
<dbReference type="STRING" id="59374.FSU_0914"/>
<dbReference type="eggNOG" id="ENOG5034BNB">
    <property type="taxonomic scope" value="Bacteria"/>
</dbReference>
<name>D9S8S0_FIBSS</name>
<dbReference type="InterPro" id="IPR025537">
    <property type="entry name" value="DUF4423"/>
</dbReference>
<dbReference type="EMBL" id="CP002158">
    <property type="protein sequence ID" value="ADL25764.1"/>
    <property type="molecule type" value="Genomic_DNA"/>
</dbReference>
<sequence length="288" mass="33228">MFTNHQPLITNMKPITEYKDYRLYMQDFYEERKRTSAFSWREFSKLAGFKSPVYLKLVCEGKSSLSFVKMEQVAHAMGLAGHEFAYFTQMVKFGNATKDSVKKEALLEMQKIAREHQVRVVDAESFEFYESWKNPTIRELAPMMPGKRPLEVAKACHQVISAEQVRDSLAFLVQTGFLKREAEHTYVQTEKTVIGTKESLPIAVRGMHKEMASLARTAIDKFPIEERHFTGATLGLCEEAYARISQELDAFVRKVANIAAEYENINQVYRLNLQLFPLTKKVEEETNE</sequence>
<dbReference type="HOGENOM" id="CLU_061509_0_0_0"/>
<dbReference type="AlphaFoldDB" id="D9S8S0"/>
<gene>
    <name evidence="2" type="ordered locus">FSU_0914</name>
</gene>
<evidence type="ECO:0000313" key="3">
    <source>
        <dbReference type="Proteomes" id="UP000000517"/>
    </source>
</evidence>
<dbReference type="KEGG" id="fsc:FSU_0914"/>
<evidence type="ECO:0000259" key="1">
    <source>
        <dbReference type="Pfam" id="PF14394"/>
    </source>
</evidence>
<reference evidence="3" key="1">
    <citation type="submission" date="2010-08" db="EMBL/GenBank/DDBJ databases">
        <title>Complete sequence of Fibrobacter succinogenes subsp. succinogenes S85.</title>
        <authorList>
            <person name="Durkin A.S."/>
            <person name="Nelson K.E."/>
            <person name="Morrison M."/>
            <person name="Forsberg C.W."/>
            <person name="Wilson D.B."/>
            <person name="Russell J.B."/>
            <person name="Cann I.K.O."/>
            <person name="Mackie R.I."/>
            <person name="White B.A."/>
        </authorList>
    </citation>
    <scope>NUCLEOTIDE SEQUENCE [LARGE SCALE GENOMIC DNA]</scope>
    <source>
        <strain evidence="3">ATCC 19169 / S85</strain>
    </source>
</reference>
<evidence type="ECO:0000313" key="2">
    <source>
        <dbReference type="EMBL" id="ADL25764.1"/>
    </source>
</evidence>
<protein>
    <recommendedName>
        <fullName evidence="1">DUF4423 domain-containing protein</fullName>
    </recommendedName>
</protein>
<feature type="domain" description="DUF4423" evidence="1">
    <location>
        <begin position="114"/>
        <end position="278"/>
    </location>
</feature>
<dbReference type="InterPro" id="IPR011873">
    <property type="entry name" value="CHP02147"/>
</dbReference>
<organism evidence="2 3">
    <name type="scientific">Fibrobacter succinogenes (strain ATCC 19169 / S85)</name>
    <dbReference type="NCBI Taxonomy" id="59374"/>
    <lineage>
        <taxon>Bacteria</taxon>
        <taxon>Pseudomonadati</taxon>
        <taxon>Fibrobacterota</taxon>
        <taxon>Fibrobacteria</taxon>
        <taxon>Fibrobacterales</taxon>
        <taxon>Fibrobacteraceae</taxon>
        <taxon>Fibrobacter</taxon>
    </lineage>
</organism>
<dbReference type="Proteomes" id="UP000000517">
    <property type="component" value="Chromosome"/>
</dbReference>
<proteinExistence type="predicted"/>
<dbReference type="Pfam" id="PF14394">
    <property type="entry name" value="DUF4423"/>
    <property type="match status" value="1"/>
</dbReference>
<accession>D9S8S0</accession>